<feature type="compositionally biased region" description="Low complexity" evidence="1">
    <location>
        <begin position="449"/>
        <end position="465"/>
    </location>
</feature>
<keyword evidence="5" id="KW-1185">Reference proteome</keyword>
<feature type="region of interest" description="Disordered" evidence="1">
    <location>
        <begin position="170"/>
        <end position="211"/>
    </location>
</feature>
<evidence type="ECO:0000256" key="1">
    <source>
        <dbReference type="SAM" id="MobiDB-lite"/>
    </source>
</evidence>
<keyword evidence="2" id="KW-0732">Signal</keyword>
<evidence type="ECO:0000313" key="5">
    <source>
        <dbReference type="Proteomes" id="UP001231924"/>
    </source>
</evidence>
<dbReference type="EMBL" id="JASVWF010000011">
    <property type="protein sequence ID" value="MDL5160423.1"/>
    <property type="molecule type" value="Genomic_DNA"/>
</dbReference>
<feature type="compositionally biased region" description="Polar residues" evidence="1">
    <location>
        <begin position="185"/>
        <end position="211"/>
    </location>
</feature>
<feature type="compositionally biased region" description="Basic and acidic residues" evidence="1">
    <location>
        <begin position="115"/>
        <end position="126"/>
    </location>
</feature>
<evidence type="ECO:0000259" key="3">
    <source>
        <dbReference type="Pfam" id="PF09362"/>
    </source>
</evidence>
<feature type="region of interest" description="Disordered" evidence="1">
    <location>
        <begin position="22"/>
        <end position="146"/>
    </location>
</feature>
<name>A0ABT7MLM6_9PSEU</name>
<protein>
    <submittedName>
        <fullName evidence="4">DUF1996 domain-containing protein</fullName>
    </submittedName>
</protein>
<dbReference type="Pfam" id="PF09362">
    <property type="entry name" value="DUF1996"/>
    <property type="match status" value="1"/>
</dbReference>
<dbReference type="InterPro" id="IPR018535">
    <property type="entry name" value="DUF1996"/>
</dbReference>
<feature type="signal peptide" evidence="2">
    <location>
        <begin position="1"/>
        <end position="21"/>
    </location>
</feature>
<dbReference type="Proteomes" id="UP001231924">
    <property type="component" value="Unassembled WGS sequence"/>
</dbReference>
<feature type="domain" description="DUF1996" evidence="3">
    <location>
        <begin position="168"/>
        <end position="361"/>
    </location>
</feature>
<feature type="compositionally biased region" description="Basic and acidic residues" evidence="1">
    <location>
        <begin position="61"/>
        <end position="87"/>
    </location>
</feature>
<feature type="region of interest" description="Disordered" evidence="1">
    <location>
        <begin position="439"/>
        <end position="472"/>
    </location>
</feature>
<gene>
    <name evidence="4" type="ORF">QRT03_30960</name>
</gene>
<comment type="caution">
    <text evidence="4">The sequence shown here is derived from an EMBL/GenBank/DDBJ whole genome shotgun (WGS) entry which is preliminary data.</text>
</comment>
<proteinExistence type="predicted"/>
<dbReference type="PANTHER" id="PTHR43662">
    <property type="match status" value="1"/>
</dbReference>
<organism evidence="4 5">
    <name type="scientific">Actinomycetospora termitidis</name>
    <dbReference type="NCBI Taxonomy" id="3053470"/>
    <lineage>
        <taxon>Bacteria</taxon>
        <taxon>Bacillati</taxon>
        <taxon>Actinomycetota</taxon>
        <taxon>Actinomycetes</taxon>
        <taxon>Pseudonocardiales</taxon>
        <taxon>Pseudonocardiaceae</taxon>
        <taxon>Actinomycetospora</taxon>
    </lineage>
</organism>
<sequence>MAALLVAVGVPVAGLAVLAHATSPTPTLEVHLAAGSDDSGEAKDKDDSGGSGDSSSGDSGSSKDDSSSKSKDDKSQDDKSGDQKDSGDGSGAGKDSGKESGKDSGAGGQGGDAEFPGRDKAGRASADEYTDMSQVASNQQVGQGGQFSGGSYSFSCPLSDHHNSDNFIIAPGKRNGAQHTHDYAGNNSTNAASGTDQSTLEESSTTCTNGDKSPIFWPVMRDLAGVGPDVGQDGGSLDGNVGSFIEPTAVDYTFHGHGTRPVSPMPLNMTLVTGSAKAASTGKGSNAKFACASSPDRVSDKYLACPAGDQMQRVYDFPSCWNGKDLDSETHTEHLTYPDQSGECPTDKTPVPALRITVGYQDLPGRSYAIDSFPEQQHNPVTDHALLEYLSSEARAQAGANCINAAQACTQGSDQDTSRAGRLGFSDQVPQAKNYDSAMADMGSWGQTPSSSSSSAAPAAPAGMAGMAGMGH</sequence>
<accession>A0ABT7MLM6</accession>
<evidence type="ECO:0000256" key="2">
    <source>
        <dbReference type="SAM" id="SignalP"/>
    </source>
</evidence>
<reference evidence="4 5" key="1">
    <citation type="submission" date="2023-06" db="EMBL/GenBank/DDBJ databases">
        <title>Actinomycetospora Odt1-22.</title>
        <authorList>
            <person name="Supong K."/>
        </authorList>
    </citation>
    <scope>NUCLEOTIDE SEQUENCE [LARGE SCALE GENOMIC DNA]</scope>
    <source>
        <strain evidence="4 5">Odt1-22</strain>
    </source>
</reference>
<feature type="chain" id="PRO_5047334903" evidence="2">
    <location>
        <begin position="22"/>
        <end position="472"/>
    </location>
</feature>
<dbReference type="PANTHER" id="PTHR43662:SF3">
    <property type="entry name" value="DOMAIN PROTEIN, PUTATIVE (AFU_ORTHOLOGUE AFUA_6G11970)-RELATED"/>
    <property type="match status" value="1"/>
</dbReference>
<evidence type="ECO:0000313" key="4">
    <source>
        <dbReference type="EMBL" id="MDL5160423.1"/>
    </source>
</evidence>